<proteinExistence type="predicted"/>
<sequence>MFSLTVPDDVAINEDDEFLLLISTDGTLKYISKHINLWHTNDIKIRHFKELKKRLVWQLKDFSKTRKYD</sequence>
<evidence type="ECO:0000313" key="1">
    <source>
        <dbReference type="EMBL" id="QGV16672.1"/>
    </source>
</evidence>
<reference evidence="1 2" key="1">
    <citation type="submission" date="2017-08" db="EMBL/GenBank/DDBJ databases">
        <title>Genome sequence, comparative genomics and functional analysis of the highly adhesive Lactobacillus paracasei Kobulty strain.</title>
        <authorList>
            <person name="Koryszewska-Baginska A."/>
            <person name="Grynberg M."/>
            <person name="Aleksandrzak-Piekarczyk T."/>
        </authorList>
    </citation>
    <scope>NUCLEOTIDE SEQUENCE [LARGE SCALE GENOMIC DNA]</scope>
    <source>
        <strain evidence="1 2">IBB3423</strain>
    </source>
</reference>
<name>A0AAP9HEJ5_LACPA</name>
<dbReference type="Proteomes" id="UP000423274">
    <property type="component" value="Chromosome"/>
</dbReference>
<dbReference type="EMBL" id="CP022954">
    <property type="protein sequence ID" value="QGV16672.1"/>
    <property type="molecule type" value="Genomic_DNA"/>
</dbReference>
<evidence type="ECO:0000313" key="2">
    <source>
        <dbReference type="Proteomes" id="UP000423274"/>
    </source>
</evidence>
<organism evidence="1 2">
    <name type="scientific">Lacticaseibacillus paracasei subsp. paracasei</name>
    <dbReference type="NCBI Taxonomy" id="47714"/>
    <lineage>
        <taxon>Bacteria</taxon>
        <taxon>Bacillati</taxon>
        <taxon>Bacillota</taxon>
        <taxon>Bacilli</taxon>
        <taxon>Lactobacillales</taxon>
        <taxon>Lactobacillaceae</taxon>
        <taxon>Lacticaseibacillus</taxon>
    </lineage>
</organism>
<dbReference type="AlphaFoldDB" id="A0AAP9HEJ5"/>
<accession>A0AAP9HEJ5</accession>
<protein>
    <submittedName>
        <fullName evidence="1">Uncharacterized protein</fullName>
    </submittedName>
</protein>
<gene>
    <name evidence="1" type="ORF">LCAKO_0087</name>
</gene>